<feature type="compositionally biased region" description="Basic and acidic residues" evidence="5">
    <location>
        <begin position="2204"/>
        <end position="2213"/>
    </location>
</feature>
<evidence type="ECO:0000256" key="5">
    <source>
        <dbReference type="SAM" id="MobiDB-lite"/>
    </source>
</evidence>
<reference evidence="7 8" key="1">
    <citation type="submission" date="2015-05" db="EMBL/GenBank/DDBJ databases">
        <title>Distinctive expansion of gene families associated with plant cell wall degradation and secondary metabolism in the genomes of grapevine trunk pathogens.</title>
        <authorList>
            <person name="Lawrence D.P."/>
            <person name="Travadon R."/>
            <person name="Rolshausen P.E."/>
            <person name="Baumgartner K."/>
        </authorList>
    </citation>
    <scope>NUCLEOTIDE SEQUENCE [LARGE SCALE GENOMIC DNA]</scope>
    <source>
        <strain evidence="7">UCRPC4</strain>
    </source>
</reference>
<dbReference type="Pfam" id="PF13589">
    <property type="entry name" value="HATPase_c_3"/>
    <property type="match status" value="1"/>
</dbReference>
<dbReference type="InterPro" id="IPR042120">
    <property type="entry name" value="MutL_C_dimsub"/>
</dbReference>
<dbReference type="SMART" id="SM00220">
    <property type="entry name" value="S_TKc"/>
    <property type="match status" value="1"/>
</dbReference>
<dbReference type="InterPro" id="IPR016024">
    <property type="entry name" value="ARM-type_fold"/>
</dbReference>
<feature type="region of interest" description="Disordered" evidence="5">
    <location>
        <begin position="2068"/>
        <end position="2098"/>
    </location>
</feature>
<dbReference type="EMBL" id="LCWF01000064">
    <property type="protein sequence ID" value="KKY23913.1"/>
    <property type="molecule type" value="Genomic_DNA"/>
</dbReference>
<dbReference type="GO" id="GO:0006298">
    <property type="term" value="P:mismatch repair"/>
    <property type="evidence" value="ECO:0007669"/>
    <property type="project" value="InterPro"/>
</dbReference>
<gene>
    <name evidence="7" type="ORF">UCRPC4_g02726</name>
</gene>
<dbReference type="PROSITE" id="PS00107">
    <property type="entry name" value="PROTEIN_KINASE_ATP"/>
    <property type="match status" value="1"/>
</dbReference>
<evidence type="ECO:0000259" key="6">
    <source>
        <dbReference type="PROSITE" id="PS50011"/>
    </source>
</evidence>
<dbReference type="GO" id="GO:0004674">
    <property type="term" value="F:protein serine/threonine kinase activity"/>
    <property type="evidence" value="ECO:0007669"/>
    <property type="project" value="UniProtKB-EC"/>
</dbReference>
<feature type="region of interest" description="Disordered" evidence="5">
    <location>
        <begin position="327"/>
        <end position="392"/>
    </location>
</feature>
<accession>A0A0G2GK95</accession>
<dbReference type="Pfam" id="PF00069">
    <property type="entry name" value="Pkinase"/>
    <property type="match status" value="1"/>
</dbReference>
<dbReference type="InterPro" id="IPR011009">
    <property type="entry name" value="Kinase-like_dom_sf"/>
</dbReference>
<keyword evidence="3 4" id="KW-0067">ATP-binding</keyword>
<feature type="region of interest" description="Disordered" evidence="5">
    <location>
        <begin position="1"/>
        <end position="46"/>
    </location>
</feature>
<dbReference type="Gene3D" id="1.25.10.10">
    <property type="entry name" value="Leucine-rich Repeat Variant"/>
    <property type="match status" value="3"/>
</dbReference>
<feature type="compositionally biased region" description="Basic and acidic residues" evidence="5">
    <location>
        <begin position="468"/>
        <end position="483"/>
    </location>
</feature>
<feature type="region of interest" description="Disordered" evidence="5">
    <location>
        <begin position="1209"/>
        <end position="1236"/>
    </location>
</feature>
<dbReference type="SUPFAM" id="SSF55874">
    <property type="entry name" value="ATPase domain of HSP90 chaperone/DNA topoisomerase II/histidine kinase"/>
    <property type="match status" value="1"/>
</dbReference>
<comment type="caution">
    <text evidence="7">The sequence shown here is derived from an EMBL/GenBank/DDBJ whole genome shotgun (WGS) entry which is preliminary data.</text>
</comment>
<dbReference type="PANTHER" id="PTHR48012:SF26">
    <property type="entry name" value="SERINE_THREONINE-PROTEIN KINASE DDB_G0283821-RELATED"/>
    <property type="match status" value="1"/>
</dbReference>
<evidence type="ECO:0000313" key="7">
    <source>
        <dbReference type="EMBL" id="KKY23913.1"/>
    </source>
</evidence>
<feature type="compositionally biased region" description="Basic residues" evidence="5">
    <location>
        <begin position="580"/>
        <end position="589"/>
    </location>
</feature>
<feature type="binding site" evidence="4">
    <location>
        <position position="81"/>
    </location>
    <ligand>
        <name>ATP</name>
        <dbReference type="ChEBI" id="CHEBI:30616"/>
    </ligand>
</feature>
<feature type="compositionally biased region" description="Basic and acidic residues" evidence="5">
    <location>
        <begin position="2185"/>
        <end position="2195"/>
    </location>
</feature>
<dbReference type="SUPFAM" id="SSF48371">
    <property type="entry name" value="ARM repeat"/>
    <property type="match status" value="2"/>
</dbReference>
<dbReference type="InterPro" id="IPR000719">
    <property type="entry name" value="Prot_kinase_dom"/>
</dbReference>
<dbReference type="FunFam" id="1.10.510.10:FF:000246">
    <property type="entry name" value="Putative Serine-threonine kinase SepH"/>
    <property type="match status" value="1"/>
</dbReference>
<dbReference type="InterPro" id="IPR036890">
    <property type="entry name" value="HATPase_C_sf"/>
</dbReference>
<dbReference type="InterPro" id="IPR011989">
    <property type="entry name" value="ARM-like"/>
</dbReference>
<dbReference type="SMART" id="SM00853">
    <property type="entry name" value="MutL_C"/>
    <property type="match status" value="1"/>
</dbReference>
<dbReference type="OrthoDB" id="8693905at2759"/>
<evidence type="ECO:0000256" key="2">
    <source>
        <dbReference type="ARBA" id="ARBA00022741"/>
    </source>
</evidence>
<keyword evidence="2 4" id="KW-0547">Nucleotide-binding</keyword>
<evidence type="ECO:0000256" key="4">
    <source>
        <dbReference type="PROSITE-ProRule" id="PRU10141"/>
    </source>
</evidence>
<feature type="compositionally biased region" description="Acidic residues" evidence="5">
    <location>
        <begin position="383"/>
        <end position="392"/>
    </location>
</feature>
<feature type="domain" description="Protein kinase" evidence="6">
    <location>
        <begin position="52"/>
        <end position="296"/>
    </location>
</feature>
<dbReference type="InterPro" id="IPR017441">
    <property type="entry name" value="Protein_kinase_ATP_BS"/>
</dbReference>
<feature type="region of interest" description="Disordered" evidence="5">
    <location>
        <begin position="462"/>
        <end position="514"/>
    </location>
</feature>
<reference evidence="7 8" key="2">
    <citation type="submission" date="2015-05" db="EMBL/GenBank/DDBJ databases">
        <authorList>
            <person name="Morales-Cruz A."/>
            <person name="Amrine K.C."/>
            <person name="Cantu D."/>
        </authorList>
    </citation>
    <scope>NUCLEOTIDE SEQUENCE [LARGE SCALE GENOMIC DNA]</scope>
    <source>
        <strain evidence="7">UCRPC4</strain>
    </source>
</reference>
<dbReference type="GO" id="GO:0005737">
    <property type="term" value="C:cytoplasm"/>
    <property type="evidence" value="ECO:0007669"/>
    <property type="project" value="TreeGrafter"/>
</dbReference>
<dbReference type="InterPro" id="IPR050629">
    <property type="entry name" value="STE20/SPS1-PAK"/>
</dbReference>
<dbReference type="InterPro" id="IPR014790">
    <property type="entry name" value="MutL_C"/>
</dbReference>
<protein>
    <recommendedName>
        <fullName evidence="1">non-specific serine/threonine protein kinase</fullName>
        <ecNumber evidence="1">2.7.11.1</ecNumber>
    </recommendedName>
</protein>
<name>A0A0G2GK95_PHACM</name>
<dbReference type="PROSITE" id="PS50011">
    <property type="entry name" value="PROTEIN_KINASE_DOM"/>
    <property type="match status" value="1"/>
</dbReference>
<dbReference type="InterPro" id="IPR037198">
    <property type="entry name" value="MutL_C_sf"/>
</dbReference>
<dbReference type="InterPro" id="IPR008271">
    <property type="entry name" value="Ser/Thr_kinase_AS"/>
</dbReference>
<feature type="region of interest" description="Disordered" evidence="5">
    <location>
        <begin position="1799"/>
        <end position="1840"/>
    </location>
</feature>
<proteinExistence type="predicted"/>
<dbReference type="SUPFAM" id="SSF56112">
    <property type="entry name" value="Protein kinase-like (PK-like)"/>
    <property type="match status" value="1"/>
</dbReference>
<dbReference type="Gene3D" id="3.30.565.10">
    <property type="entry name" value="Histidine kinase-like ATPase, C-terminal domain"/>
    <property type="match status" value="1"/>
</dbReference>
<feature type="region of interest" description="Disordered" evidence="5">
    <location>
        <begin position="2179"/>
        <end position="2216"/>
    </location>
</feature>
<evidence type="ECO:0000256" key="1">
    <source>
        <dbReference type="ARBA" id="ARBA00012513"/>
    </source>
</evidence>
<feature type="region of interest" description="Disordered" evidence="5">
    <location>
        <begin position="1741"/>
        <end position="1778"/>
    </location>
</feature>
<keyword evidence="8" id="KW-1185">Reference proteome</keyword>
<organism evidence="7 8">
    <name type="scientific">Phaeomoniella chlamydospora</name>
    <name type="common">Phaeoacremonium chlamydosporum</name>
    <dbReference type="NCBI Taxonomy" id="158046"/>
    <lineage>
        <taxon>Eukaryota</taxon>
        <taxon>Fungi</taxon>
        <taxon>Dikarya</taxon>
        <taxon>Ascomycota</taxon>
        <taxon>Pezizomycotina</taxon>
        <taxon>Eurotiomycetes</taxon>
        <taxon>Chaetothyriomycetidae</taxon>
        <taxon>Phaeomoniellales</taxon>
        <taxon>Phaeomoniellaceae</taxon>
        <taxon>Phaeomoniella</taxon>
    </lineage>
</organism>
<dbReference type="Proteomes" id="UP000053317">
    <property type="component" value="Unassembled WGS sequence"/>
</dbReference>
<feature type="compositionally biased region" description="Basic and acidic residues" evidence="5">
    <location>
        <begin position="34"/>
        <end position="44"/>
    </location>
</feature>
<dbReference type="SUPFAM" id="SSF118116">
    <property type="entry name" value="DNA mismatch repair protein MutL"/>
    <property type="match status" value="2"/>
</dbReference>
<dbReference type="PROSITE" id="PS00108">
    <property type="entry name" value="PROTEIN_KINASE_ST"/>
    <property type="match status" value="1"/>
</dbReference>
<evidence type="ECO:0000313" key="8">
    <source>
        <dbReference type="Proteomes" id="UP000053317"/>
    </source>
</evidence>
<dbReference type="PANTHER" id="PTHR48012">
    <property type="entry name" value="STERILE20-LIKE KINASE, ISOFORM B-RELATED"/>
    <property type="match status" value="1"/>
</dbReference>
<dbReference type="EC" id="2.7.11.1" evidence="1"/>
<evidence type="ECO:0000256" key="3">
    <source>
        <dbReference type="ARBA" id="ARBA00022840"/>
    </source>
</evidence>
<dbReference type="Gene3D" id="3.30.1540.20">
    <property type="entry name" value="MutL, C-terminal domain, dimerisation subdomain"/>
    <property type="match status" value="2"/>
</dbReference>
<feature type="compositionally biased region" description="Low complexity" evidence="5">
    <location>
        <begin position="2079"/>
        <end position="2097"/>
    </location>
</feature>
<feature type="region of interest" description="Disordered" evidence="5">
    <location>
        <begin position="570"/>
        <end position="589"/>
    </location>
</feature>
<dbReference type="GO" id="GO:0005524">
    <property type="term" value="F:ATP binding"/>
    <property type="evidence" value="ECO:0007669"/>
    <property type="project" value="UniProtKB-UniRule"/>
</dbReference>
<dbReference type="Gene3D" id="1.10.510.10">
    <property type="entry name" value="Transferase(Phosphotransferase) domain 1"/>
    <property type="match status" value="1"/>
</dbReference>
<feature type="compositionally biased region" description="Polar residues" evidence="5">
    <location>
        <begin position="1799"/>
        <end position="1813"/>
    </location>
</feature>
<sequence length="2233" mass="249043">MVSRAGEQTDENAVPRRNDGSPTKRGQRGAQSPVKREEKPKAQDVSELNKNYQLGDCLGKGAFGSVYRALNWGTGETVAVKQIKLADLPKSELRVIMLEIDLLKNLDHPNIVKYHGFVKTPETYCENGSLHSISKNFGRFPENLVGLYMSQVLHGLLYLHEQGVIHRDIKGANILTTKQGLVKLADFGVASRTTGLHESSVVGTPYWMAPEVIELSGATTASDIWSLGCTVIELLDGKPPYHKLQPMPALFRIVNDDHPPLPSGASPAVIDFLMQCFQKDPNLRVSARKLLKHPWIVNAKRSDSVVHQNSTEYEEAVKSVQEWNEALKSPDAGSSRKLSRPASSSPIPANRDSYPPLRTPAKPTFPPPLAFSTTEKYRSPGGDIDEDNWDDDFASAISPSALQLPHLRPQDHFGGLLSSEKLKAFASIDNLAEHTLHNEAEGESTLRSPALIDDMDAYQTVRPVSAKKQPDEAKHTRKRSEPKPKRKSSLPSARNATNLSKSRPPEAKPIVSAPPNRLYRESSVEDYSDIIAANENVLDKKLARISINDEPSKILDSPSVTDLIQSMRPQVTPGSLRKQPAPKRRLSMRRTRSSIEIQKFAENEEDEDFSDVFGNGVKVIDKPESDDGSSPDTLMLNSKVSTNSWLGDVDDEDEDDPFAQLEENIPEMDLETNIARDRQARLRSDVENLVGQLKVSQDDEVLLQISEDLMNIFAVFQDTKNVIISAHGLLPILEILETCTRLDIILNLLRIINAIIFNDTEVQENLCFVGGIPKINKFASKRFPREIRLEAAAFVRQMYQTSTLTLQMFVSAGGLTVLVDFLEDDYDDDRELVLIGVNGIWSVFELQGSTPKNDFCRILSRNSVLDPLSLVLSRVLSEPGEDGEQRELAELCEARIANIFFIFSQAENYVKELVAERTVLHRVFRDLKKMSPLNQITILKFIKNLSMLTSTLDVLHNSNAIDVLTELLGSSMNKPHFRELSNQILNTIYNLCRLSKRRQEDAALDGIIPLLIKIVQQERPLKEFALPILCDMAHSSKAARRELWRHKGLAFYISLLSDPYWQVTALDAIFTWLQEETSRVQDALLENQQFTKAICASFTTSKSHSFENLLDPLQKLLRLSPAIAASMARPDLFDRVGQKLNHNKPAIRLNLLRIVLSICDACEEHGMLLLKFGLLDTIRELKISDPAVLVRNMAQELVRSCEDAEDLISNVSSVSGGPSGGKKRGGPRRTSTNTIPPHLLERQMSMPASPRSNAGWEPREALDRDGTIYYDRPERVAQTPRRNRTSVMGVNVKHSSLDMDGDLPRKAILPLPPSVRAQIQSSITITTLNDVIVELLKNSLDSGATNIKVKIDRSKGGCEVQDNGSGIPSAEFAESGGLGNPFHTSKYGAGATFHGFRGHFLASLSALSLLSIASRHTHGGAEGALLVHRSKAVRRQIIDIESSDSLFRSPGTIVSVYDLFGNLPVRIKNRILNSESKEVHAKEFHDLRQRTLALLLAWPKQVRVGVAEKVSGLKVVFQRPQEIKGCEHRSSTRRDSFDIENITTLFRHAYSLETSESRSWIRLSARTSRLYAHAAICLEPAPTKQMQFISIGISPLDRQGQHSVLYEELNKVFCHSAFGMSTAELVCDRSAIARCNGDSPGDSQPFNEGRRLQEQVRGPERHAKFYIRVDRIPDVFHSSIKSEIDQNDRIVEDILDMLKSMHHFTDGRENSNHEGNTCSDYGSIRMQRSQLMKDTIEHVIDSSSDSGHTKGTARGDNADSVENCLEPHEGSQTDQLVSWRDPSSGKILRVNARTGLVVSDQSSSIQPCDQRISQPRLGSLASRTKPQARPQGPHDSRKGGNSWLVRILEEWNNPIFRSAEKEIFSVSYDANEEPGFGPRDHNALVGVLDPKIISCRLSRTALANAEVIGQVDDKFILINLAGDNTSASSASKAGRMLVLVDQHAADERCRIERLLEELCDLSKSEPMGIEKPMGFEISQEEARLCEHYKSFFLSWNIRYAVKQKVDSRVKRSSSLPTSSSSTNYLSNDKALLVIESLPSVIAERCRLEPRILIDLLRTEIWARTDNDKPNSSASVDDYTSLTSPLSSQSTTPSSWPSRLPTIPRPLLDILNSRACRSSIMFNDKLSRPECLSLIQKLSQCKFPFICAHGRKSCVPLVGIDDTGDGKRLCAEEYIQSFDRSSNGRRRQEEQDKAKEGGFNTGLKAEGEGGEKGNPEAMNFLKDFERWEKELIDQ</sequence>
<dbReference type="CDD" id="cd06627">
    <property type="entry name" value="STKc_Cdc7_like"/>
    <property type="match status" value="1"/>
</dbReference>